<dbReference type="InterPro" id="IPR032675">
    <property type="entry name" value="LRR_dom_sf"/>
</dbReference>
<proteinExistence type="predicted"/>
<evidence type="ECO:0000256" key="1">
    <source>
        <dbReference type="ARBA" id="ARBA00004167"/>
    </source>
</evidence>
<reference evidence="6" key="1">
    <citation type="submission" date="2023-07" db="EMBL/GenBank/DDBJ databases">
        <title>A chromosome-level genome assembly of Lolium multiflorum.</title>
        <authorList>
            <person name="Chen Y."/>
            <person name="Copetti D."/>
            <person name="Kolliker R."/>
            <person name="Studer B."/>
        </authorList>
    </citation>
    <scope>NUCLEOTIDE SEQUENCE</scope>
    <source>
        <strain evidence="6">02402/16</strain>
        <tissue evidence="6">Leaf</tissue>
    </source>
</reference>
<name>A0AAD8RM84_LOLMU</name>
<dbReference type="EMBL" id="JAUUTY010000005">
    <property type="protein sequence ID" value="KAK1627965.1"/>
    <property type="molecule type" value="Genomic_DNA"/>
</dbReference>
<evidence type="ECO:0000313" key="6">
    <source>
        <dbReference type="EMBL" id="KAK1627965.1"/>
    </source>
</evidence>
<dbReference type="PANTHER" id="PTHR48053">
    <property type="entry name" value="LEUCINE RICH REPEAT FAMILY PROTEIN, EXPRESSED"/>
    <property type="match status" value="1"/>
</dbReference>
<dbReference type="EMBL" id="JAUUTY010000008">
    <property type="protein sequence ID" value="KAK1603613.1"/>
    <property type="molecule type" value="Genomic_DNA"/>
</dbReference>
<evidence type="ECO:0000256" key="4">
    <source>
        <dbReference type="SAM" id="Phobius"/>
    </source>
</evidence>
<keyword evidence="4" id="KW-1133">Transmembrane helix</keyword>
<keyword evidence="3" id="KW-0675">Receptor</keyword>
<dbReference type="Gene3D" id="3.80.10.10">
    <property type="entry name" value="Ribonuclease Inhibitor"/>
    <property type="match status" value="1"/>
</dbReference>
<dbReference type="PANTHER" id="PTHR48053:SF71">
    <property type="entry name" value="LEUCINE RICH REPEAT FAMILY PROTEIN, EXPRESSED"/>
    <property type="match status" value="1"/>
</dbReference>
<evidence type="ECO:0000313" key="5">
    <source>
        <dbReference type="EMBL" id="KAK1603613.1"/>
    </source>
</evidence>
<dbReference type="InterPro" id="IPR051716">
    <property type="entry name" value="Plant_RL_S/T_kinase"/>
</dbReference>
<evidence type="ECO:0000313" key="7">
    <source>
        <dbReference type="Proteomes" id="UP001231189"/>
    </source>
</evidence>
<gene>
    <name evidence="6" type="ORF">QYE76_002280</name>
    <name evidence="5" type="ORF">QYE76_018628</name>
</gene>
<comment type="caution">
    <text evidence="6">The sequence shown here is derived from an EMBL/GenBank/DDBJ whole genome shotgun (WGS) entry which is preliminary data.</text>
</comment>
<dbReference type="Proteomes" id="UP001231189">
    <property type="component" value="Unassembled WGS sequence"/>
</dbReference>
<keyword evidence="4" id="KW-0812">Transmembrane</keyword>
<protein>
    <submittedName>
        <fullName evidence="6">Uncharacterized protein</fullName>
    </submittedName>
</protein>
<dbReference type="GO" id="GO:0016020">
    <property type="term" value="C:membrane"/>
    <property type="evidence" value="ECO:0007669"/>
    <property type="project" value="UniProtKB-SubCell"/>
</dbReference>
<evidence type="ECO:0000256" key="3">
    <source>
        <dbReference type="ARBA" id="ARBA00023170"/>
    </source>
</evidence>
<keyword evidence="2" id="KW-0732">Signal</keyword>
<dbReference type="Pfam" id="PF00560">
    <property type="entry name" value="LRR_1"/>
    <property type="match status" value="3"/>
</dbReference>
<evidence type="ECO:0000256" key="2">
    <source>
        <dbReference type="ARBA" id="ARBA00022729"/>
    </source>
</evidence>
<accession>A0AAD8RM84</accession>
<dbReference type="AlphaFoldDB" id="A0AAD8RM84"/>
<dbReference type="GO" id="GO:0004674">
    <property type="term" value="F:protein serine/threonine kinase activity"/>
    <property type="evidence" value="ECO:0007669"/>
    <property type="project" value="UniProtKB-EC"/>
</dbReference>
<feature type="transmembrane region" description="Helical" evidence="4">
    <location>
        <begin position="139"/>
        <end position="161"/>
    </location>
</feature>
<keyword evidence="4" id="KW-0472">Membrane</keyword>
<comment type="subcellular location">
    <subcellularLocation>
        <location evidence="1">Membrane</location>
        <topology evidence="1">Single-pass membrane protein</topology>
    </subcellularLocation>
</comment>
<organism evidence="6 7">
    <name type="scientific">Lolium multiflorum</name>
    <name type="common">Italian ryegrass</name>
    <name type="synonym">Lolium perenne subsp. multiflorum</name>
    <dbReference type="NCBI Taxonomy" id="4521"/>
    <lineage>
        <taxon>Eukaryota</taxon>
        <taxon>Viridiplantae</taxon>
        <taxon>Streptophyta</taxon>
        <taxon>Embryophyta</taxon>
        <taxon>Tracheophyta</taxon>
        <taxon>Spermatophyta</taxon>
        <taxon>Magnoliopsida</taxon>
        <taxon>Liliopsida</taxon>
        <taxon>Poales</taxon>
        <taxon>Poaceae</taxon>
        <taxon>BOP clade</taxon>
        <taxon>Pooideae</taxon>
        <taxon>Poodae</taxon>
        <taxon>Poeae</taxon>
        <taxon>Poeae Chloroplast Group 2 (Poeae type)</taxon>
        <taxon>Loliodinae</taxon>
        <taxon>Loliinae</taxon>
        <taxon>Lolium</taxon>
    </lineage>
</organism>
<dbReference type="SUPFAM" id="SSF52058">
    <property type="entry name" value="L domain-like"/>
    <property type="match status" value="1"/>
</dbReference>
<sequence>MKSLQHLDIGSNHLQGELVFLDALSNCRDLHFINLQVNDFTGGLSDYTGNLSKKLVVFDATGNKLTGGIPSTISNLSAVSSLILMDNQLSQSIPESIMTMENLERIDISGNSFVGPIPAQIGISRDWYNCFSTTINSLVLYQMALVISLCWSTFPCLITIYPHMCQQACFFLTTLLN</sequence>
<keyword evidence="7" id="KW-1185">Reference proteome</keyword>
<dbReference type="InterPro" id="IPR001611">
    <property type="entry name" value="Leu-rich_rpt"/>
</dbReference>